<dbReference type="SUPFAM" id="SSF56176">
    <property type="entry name" value="FAD-binding/transporter-associated domain-like"/>
    <property type="match status" value="1"/>
</dbReference>
<dbReference type="InterPro" id="IPR016166">
    <property type="entry name" value="FAD-bd_PCMH"/>
</dbReference>
<dbReference type="GO" id="GO:0071949">
    <property type="term" value="F:FAD binding"/>
    <property type="evidence" value="ECO:0007669"/>
    <property type="project" value="InterPro"/>
</dbReference>
<feature type="domain" description="FAD-binding PCMH-type" evidence="3">
    <location>
        <begin position="1"/>
        <end position="171"/>
    </location>
</feature>
<dbReference type="Pfam" id="PF01565">
    <property type="entry name" value="FAD_binding_4"/>
    <property type="match status" value="1"/>
</dbReference>
<dbReference type="InterPro" id="IPR016164">
    <property type="entry name" value="FAD-linked_Oxase-like_C"/>
</dbReference>
<dbReference type="Gene3D" id="3.30.465.10">
    <property type="match status" value="1"/>
</dbReference>
<evidence type="ECO:0000256" key="1">
    <source>
        <dbReference type="ARBA" id="ARBA00022630"/>
    </source>
</evidence>
<dbReference type="InterPro" id="IPR036318">
    <property type="entry name" value="FAD-bd_PCMH-like_sf"/>
</dbReference>
<dbReference type="PANTHER" id="PTHR11748">
    <property type="entry name" value="D-LACTATE DEHYDROGENASE"/>
    <property type="match status" value="1"/>
</dbReference>
<dbReference type="EMBL" id="VIGC01000012">
    <property type="protein sequence ID" value="TQE95734.1"/>
    <property type="molecule type" value="Genomic_DNA"/>
</dbReference>
<organism evidence="4 5">
    <name type="scientific">Litorilinea aerophila</name>
    <dbReference type="NCBI Taxonomy" id="1204385"/>
    <lineage>
        <taxon>Bacteria</taxon>
        <taxon>Bacillati</taxon>
        <taxon>Chloroflexota</taxon>
        <taxon>Caldilineae</taxon>
        <taxon>Caldilineales</taxon>
        <taxon>Caldilineaceae</taxon>
        <taxon>Litorilinea</taxon>
    </lineage>
</organism>
<dbReference type="InterPro" id="IPR006094">
    <property type="entry name" value="Oxid_FAD_bind_N"/>
</dbReference>
<dbReference type="PROSITE" id="PS51387">
    <property type="entry name" value="FAD_PCMH"/>
    <property type="match status" value="1"/>
</dbReference>
<keyword evidence="5" id="KW-1185">Reference proteome</keyword>
<keyword evidence="2" id="KW-0274">FAD</keyword>
<name>A0A540VG46_9CHLR</name>
<dbReference type="InterPro" id="IPR016169">
    <property type="entry name" value="FAD-bd_PCMH_sub2"/>
</dbReference>
<dbReference type="GO" id="GO:0003824">
    <property type="term" value="F:catalytic activity"/>
    <property type="evidence" value="ECO:0007669"/>
    <property type="project" value="InterPro"/>
</dbReference>
<keyword evidence="1" id="KW-0285">Flavoprotein</keyword>
<dbReference type="AlphaFoldDB" id="A0A540VG46"/>
<reference evidence="4 5" key="1">
    <citation type="submission" date="2019-06" db="EMBL/GenBank/DDBJ databases">
        <title>Genome sequence of Litorilinea aerophila BAA-2444.</title>
        <authorList>
            <person name="Maclea K.S."/>
            <person name="Maurais E.G."/>
            <person name="Iannazzi L.C."/>
        </authorList>
    </citation>
    <scope>NUCLEOTIDE SEQUENCE [LARGE SCALE GENOMIC DNA]</scope>
    <source>
        <strain evidence="4 5">ATCC BAA-2444</strain>
    </source>
</reference>
<comment type="caution">
    <text evidence="4">The sequence shown here is derived from an EMBL/GenBank/DDBJ whole genome shotgun (WGS) entry which is preliminary data.</text>
</comment>
<evidence type="ECO:0000313" key="4">
    <source>
        <dbReference type="EMBL" id="TQE95734.1"/>
    </source>
</evidence>
<proteinExistence type="predicted"/>
<dbReference type="PANTHER" id="PTHR11748:SF103">
    <property type="entry name" value="GLYCOLATE OXIDASE SUBUNIT GLCE"/>
    <property type="match status" value="1"/>
</dbReference>
<dbReference type="InParanoid" id="A0A540VG46"/>
<dbReference type="OrthoDB" id="9767256at2"/>
<evidence type="ECO:0000256" key="2">
    <source>
        <dbReference type="ARBA" id="ARBA00022827"/>
    </source>
</evidence>
<sequence length="366" mass="39238">MQRLRPTTVEEVQEAVGRHPRIKPVGNGSKRALARPGPGETVLELGGLAQILEYEPAEYTFTALAGTPVATIQAALAEHGQYLPFDPPLAEQGATLGGTVAAGLSGSGRYRYGGVRDFLLGVRFVDGQGRLVRGGGKVVKNAAGFDFPKLMVGSLGRLGVLVEVSFKVFPRPPAYATLVVPRPSLEDALETLARVATAPLDVEALDLVPGEQPQQQATLHLRLGGLPEVMAARADRLREFVGGGELYQGEEDAALWRQVAGFQWAPADHTVVKIPVTPTTIPALEERLASVNAPRRYAVGGHLAWLAWPGPLTQLDRWLAELGLGGLAILGSAEPVELGVRRGLPFLRRIQEALDPEKRFSTTERT</sequence>
<accession>A0A540VG46</accession>
<dbReference type="Proteomes" id="UP000317371">
    <property type="component" value="Unassembled WGS sequence"/>
</dbReference>
<dbReference type="SUPFAM" id="SSF55103">
    <property type="entry name" value="FAD-linked oxidases, C-terminal domain"/>
    <property type="match status" value="1"/>
</dbReference>
<evidence type="ECO:0000259" key="3">
    <source>
        <dbReference type="PROSITE" id="PS51387"/>
    </source>
</evidence>
<protein>
    <submittedName>
        <fullName evidence="4">FAD-binding protein</fullName>
    </submittedName>
</protein>
<evidence type="ECO:0000313" key="5">
    <source>
        <dbReference type="Proteomes" id="UP000317371"/>
    </source>
</evidence>
<gene>
    <name evidence="4" type="ORF">FKZ61_11020</name>
</gene>